<dbReference type="OrthoDB" id="10253878at2759"/>
<accession>A0A8H3FPB5</accession>
<sequence>MANGRQDPNSQYPGVSNTENSITRNGFRISTVKLPILKAEPIDQMVAKLGIAVPEMIFGDNSVSIAYPSKGWSIKFNAFDALDRVDKTGEKMLQVAYSREWQSTRQDQHESINRVIKPFDWSYSTDYKGTVQAGDYPFQPSARSIPLELLKRPDPILFFDEVVLYEDEMADNGITMLSCKIRVMAERLLLLVRFFMRLDGVMFRLRDTRVYVEFNTGEIIREYTAKQEQYETVRETLSATQKDIHALMRDPNAISELLPTLERTVEYVKLS</sequence>
<dbReference type="GO" id="GO:0031929">
    <property type="term" value="P:TOR signaling"/>
    <property type="evidence" value="ECO:0007669"/>
    <property type="project" value="TreeGrafter"/>
</dbReference>
<proteinExistence type="inferred from homology"/>
<dbReference type="InterPro" id="IPR007303">
    <property type="entry name" value="TIP41-like"/>
</dbReference>
<evidence type="ECO:0000256" key="1">
    <source>
        <dbReference type="ARBA" id="ARBA00006658"/>
    </source>
</evidence>
<dbReference type="GO" id="GO:0005829">
    <property type="term" value="C:cytosol"/>
    <property type="evidence" value="ECO:0007669"/>
    <property type="project" value="TreeGrafter"/>
</dbReference>
<keyword evidence="4" id="KW-1185">Reference proteome</keyword>
<dbReference type="InterPro" id="IPR051330">
    <property type="entry name" value="Phosphatase_reg/MetRdx"/>
</dbReference>
<comment type="caution">
    <text evidence="3">The sequence shown here is derived from an EMBL/GenBank/DDBJ whole genome shotgun (WGS) entry which is preliminary data.</text>
</comment>
<dbReference type="AlphaFoldDB" id="A0A8H3FPB5"/>
<protein>
    <recommendedName>
        <fullName evidence="5">TIP41-like protein</fullName>
    </recommendedName>
</protein>
<evidence type="ECO:0008006" key="5">
    <source>
        <dbReference type="Google" id="ProtNLM"/>
    </source>
</evidence>
<dbReference type="EMBL" id="CAJPDQ010000026">
    <property type="protein sequence ID" value="CAF9926939.1"/>
    <property type="molecule type" value="Genomic_DNA"/>
</dbReference>
<evidence type="ECO:0000313" key="3">
    <source>
        <dbReference type="EMBL" id="CAF9926939.1"/>
    </source>
</evidence>
<reference evidence="3" key="1">
    <citation type="submission" date="2021-03" db="EMBL/GenBank/DDBJ databases">
        <authorList>
            <person name="Tagirdzhanova G."/>
        </authorList>
    </citation>
    <scope>NUCLEOTIDE SEQUENCE</scope>
</reference>
<feature type="region of interest" description="Disordered" evidence="2">
    <location>
        <begin position="1"/>
        <end position="20"/>
    </location>
</feature>
<evidence type="ECO:0000313" key="4">
    <source>
        <dbReference type="Proteomes" id="UP000664169"/>
    </source>
</evidence>
<dbReference type="Proteomes" id="UP000664169">
    <property type="component" value="Unassembled WGS sequence"/>
</dbReference>
<comment type="similarity">
    <text evidence="1">Belongs to the TIP41 family.</text>
</comment>
<organism evidence="3 4">
    <name type="scientific">Gomphillus americanus</name>
    <dbReference type="NCBI Taxonomy" id="1940652"/>
    <lineage>
        <taxon>Eukaryota</taxon>
        <taxon>Fungi</taxon>
        <taxon>Dikarya</taxon>
        <taxon>Ascomycota</taxon>
        <taxon>Pezizomycotina</taxon>
        <taxon>Lecanoromycetes</taxon>
        <taxon>OSLEUM clade</taxon>
        <taxon>Ostropomycetidae</taxon>
        <taxon>Ostropales</taxon>
        <taxon>Graphidaceae</taxon>
        <taxon>Gomphilloideae</taxon>
        <taxon>Gomphillus</taxon>
    </lineage>
</organism>
<name>A0A8H3FPB5_9LECA</name>
<dbReference type="Pfam" id="PF04176">
    <property type="entry name" value="TIP41"/>
    <property type="match status" value="1"/>
</dbReference>
<dbReference type="PANTHER" id="PTHR21021">
    <property type="entry name" value="GAF/PUTATIVE CYTOSKELETAL PROTEIN"/>
    <property type="match status" value="1"/>
</dbReference>
<dbReference type="PANTHER" id="PTHR21021:SF16">
    <property type="entry name" value="TIP41-LIKE PROTEIN"/>
    <property type="match status" value="1"/>
</dbReference>
<gene>
    <name evidence="3" type="ORF">GOMPHAMPRED_004269</name>
</gene>
<evidence type="ECO:0000256" key="2">
    <source>
        <dbReference type="SAM" id="MobiDB-lite"/>
    </source>
</evidence>